<gene>
    <name evidence="2" type="ORF">DUI87_25458</name>
</gene>
<accession>A0A3M0JCH6</accession>
<feature type="compositionally biased region" description="Polar residues" evidence="1">
    <location>
        <begin position="77"/>
        <end position="86"/>
    </location>
</feature>
<feature type="compositionally biased region" description="Acidic residues" evidence="1">
    <location>
        <begin position="40"/>
        <end position="56"/>
    </location>
</feature>
<proteinExistence type="predicted"/>
<reference evidence="2 3" key="1">
    <citation type="submission" date="2018-07" db="EMBL/GenBank/DDBJ databases">
        <title>A high quality draft genome assembly of the barn swallow (H. rustica rustica).</title>
        <authorList>
            <person name="Formenti G."/>
            <person name="Chiara M."/>
            <person name="Poveda L."/>
            <person name="Francoijs K.-J."/>
            <person name="Bonisoli-Alquati A."/>
            <person name="Canova L."/>
            <person name="Gianfranceschi L."/>
            <person name="Horner D.S."/>
            <person name="Saino N."/>
        </authorList>
    </citation>
    <scope>NUCLEOTIDE SEQUENCE [LARGE SCALE GENOMIC DNA]</scope>
    <source>
        <strain evidence="2">Chelidonia</strain>
        <tissue evidence="2">Blood</tissue>
    </source>
</reference>
<name>A0A3M0JCH6_HIRRU</name>
<feature type="compositionally biased region" description="Basic and acidic residues" evidence="1">
    <location>
        <begin position="1"/>
        <end position="11"/>
    </location>
</feature>
<evidence type="ECO:0000313" key="2">
    <source>
        <dbReference type="EMBL" id="RMB97980.1"/>
    </source>
</evidence>
<dbReference type="AlphaFoldDB" id="A0A3M0JCH6"/>
<comment type="caution">
    <text evidence="2">The sequence shown here is derived from an EMBL/GenBank/DDBJ whole genome shotgun (WGS) entry which is preliminary data.</text>
</comment>
<protein>
    <submittedName>
        <fullName evidence="2">Uncharacterized protein</fullName>
    </submittedName>
</protein>
<organism evidence="2 3">
    <name type="scientific">Hirundo rustica rustica</name>
    <dbReference type="NCBI Taxonomy" id="333673"/>
    <lineage>
        <taxon>Eukaryota</taxon>
        <taxon>Metazoa</taxon>
        <taxon>Chordata</taxon>
        <taxon>Craniata</taxon>
        <taxon>Vertebrata</taxon>
        <taxon>Euteleostomi</taxon>
        <taxon>Archelosauria</taxon>
        <taxon>Archosauria</taxon>
        <taxon>Dinosauria</taxon>
        <taxon>Saurischia</taxon>
        <taxon>Theropoda</taxon>
        <taxon>Coelurosauria</taxon>
        <taxon>Aves</taxon>
        <taxon>Neognathae</taxon>
        <taxon>Neoaves</taxon>
        <taxon>Telluraves</taxon>
        <taxon>Australaves</taxon>
        <taxon>Passeriformes</taxon>
        <taxon>Sylvioidea</taxon>
        <taxon>Hirundinidae</taxon>
        <taxon>Hirundo</taxon>
    </lineage>
</organism>
<dbReference type="Proteomes" id="UP000269221">
    <property type="component" value="Unassembled WGS sequence"/>
</dbReference>
<evidence type="ECO:0000256" key="1">
    <source>
        <dbReference type="SAM" id="MobiDB-lite"/>
    </source>
</evidence>
<dbReference type="EMBL" id="QRBI01000154">
    <property type="protein sequence ID" value="RMB97980.1"/>
    <property type="molecule type" value="Genomic_DNA"/>
</dbReference>
<keyword evidence="3" id="KW-1185">Reference proteome</keyword>
<evidence type="ECO:0000313" key="3">
    <source>
        <dbReference type="Proteomes" id="UP000269221"/>
    </source>
</evidence>
<sequence>MAEPGEQRGRAGDTGGGCAGLGDYSSNKSFKFGNLNLRDEEADPAEEEEEEVWEDGDGGHRRLGEAQLQDVGHEQGIGSSRAQITVGSVAGTTPEPDRGGALHPHSRKAEKGTHLPAAGCSSWSCGVLARSGTWDNARIIPALGIMELTLALEAVPGRLLPIATGCRWLWK</sequence>
<feature type="region of interest" description="Disordered" evidence="1">
    <location>
        <begin position="1"/>
        <end position="114"/>
    </location>
</feature>